<dbReference type="EMBL" id="LNQE01000915">
    <property type="protein sequence ID" value="KUG23232.1"/>
    <property type="molecule type" value="Genomic_DNA"/>
</dbReference>
<dbReference type="EC" id="3.1.1.23" evidence="2"/>
<evidence type="ECO:0000313" key="2">
    <source>
        <dbReference type="EMBL" id="KUG23232.1"/>
    </source>
</evidence>
<feature type="domain" description="Serine aminopeptidase S33" evidence="1">
    <location>
        <begin position="81"/>
        <end position="316"/>
    </location>
</feature>
<comment type="caution">
    <text evidence="2">The sequence shown here is derived from an EMBL/GenBank/DDBJ whole genome shotgun (WGS) entry which is preliminary data.</text>
</comment>
<dbReference type="InterPro" id="IPR029058">
    <property type="entry name" value="AB_hydrolase_fold"/>
</dbReference>
<evidence type="ECO:0000259" key="1">
    <source>
        <dbReference type="Pfam" id="PF12146"/>
    </source>
</evidence>
<dbReference type="GO" id="GO:0004622">
    <property type="term" value="F:phosphatidylcholine lysophospholipase activity"/>
    <property type="evidence" value="ECO:0007669"/>
    <property type="project" value="UniProtKB-EC"/>
</dbReference>
<dbReference type="GO" id="GO:0047372">
    <property type="term" value="F:monoacylglycerol lipase activity"/>
    <property type="evidence" value="ECO:0007669"/>
    <property type="project" value="UniProtKB-EC"/>
</dbReference>
<dbReference type="PANTHER" id="PTHR11614">
    <property type="entry name" value="PHOSPHOLIPASE-RELATED"/>
    <property type="match status" value="1"/>
</dbReference>
<dbReference type="SUPFAM" id="SSF53474">
    <property type="entry name" value="alpha/beta-Hydrolases"/>
    <property type="match status" value="1"/>
</dbReference>
<dbReference type="InterPro" id="IPR022742">
    <property type="entry name" value="Hydrolase_4"/>
</dbReference>
<sequence length="336" mass="37326">MKKKLILISVLIIVAFHLSWYAISRMHMDTKIPDKAVAEQSFNDFLKKEKISIDRSALAEAYIDANGFKLHLDVFSVGKNAPTVVFIPGTSVYARFYIEVMYKIYKQGFNVVGFDPRGHGLSSGPRGDYTINEIVADTLAVVKYAHERFGGNVAIAGSSQGGMVAFYAAARDNSIAAAVCHNIADLNGKDNLVLSQVRPPVFMVPFAELLADLYKGFAIPISLYLDLSKERTKSGTDASTLLKDNPVAVKWISIRALGSLMHTDIAKPVEKITVPIMLIHAEKDTIFPQKYVENIFNRLTCKKEYLLLKDTEHLVMTNNVDEVVPPIAAWLKDIMK</sequence>
<dbReference type="EC" id="3.1.1.5" evidence="2"/>
<accession>A0A0W8FQQ6</accession>
<proteinExistence type="predicted"/>
<keyword evidence="2" id="KW-0378">Hydrolase</keyword>
<dbReference type="Pfam" id="PF12146">
    <property type="entry name" value="Hydrolase_4"/>
    <property type="match status" value="1"/>
</dbReference>
<protein>
    <submittedName>
        <fullName evidence="2">Lysophospholipase</fullName>
        <ecNumber evidence="2">3.1.1.23</ecNumber>
        <ecNumber evidence="2">3.1.1.5</ecNumber>
    </submittedName>
</protein>
<dbReference type="AlphaFoldDB" id="A0A0W8FQQ6"/>
<name>A0A0W8FQQ6_9ZZZZ</name>
<gene>
    <name evidence="2" type="ORF">ASZ90_006992</name>
</gene>
<dbReference type="Gene3D" id="3.40.50.1820">
    <property type="entry name" value="alpha/beta hydrolase"/>
    <property type="match status" value="1"/>
</dbReference>
<dbReference type="InterPro" id="IPR051044">
    <property type="entry name" value="MAG_DAG_Lipase"/>
</dbReference>
<reference evidence="2" key="1">
    <citation type="journal article" date="2015" name="Proc. Natl. Acad. Sci. U.S.A.">
        <title>Networks of energetic and metabolic interactions define dynamics in microbial communities.</title>
        <authorList>
            <person name="Embree M."/>
            <person name="Liu J.K."/>
            <person name="Al-Bassam M.M."/>
            <person name="Zengler K."/>
        </authorList>
    </citation>
    <scope>NUCLEOTIDE SEQUENCE</scope>
</reference>
<organism evidence="2">
    <name type="scientific">hydrocarbon metagenome</name>
    <dbReference type="NCBI Taxonomy" id="938273"/>
    <lineage>
        <taxon>unclassified sequences</taxon>
        <taxon>metagenomes</taxon>
        <taxon>ecological metagenomes</taxon>
    </lineage>
</organism>